<dbReference type="Ensembl" id="ENSOABT00000073347.1">
    <property type="protein sequence ID" value="ENSOABP00000073196.1"/>
    <property type="gene ID" value="ENSOABG00000037259.1"/>
</dbReference>
<evidence type="ECO:0008006" key="3">
    <source>
        <dbReference type="Google" id="ProtNLM"/>
    </source>
</evidence>
<dbReference type="AlphaFoldDB" id="A0AAZ1XXR5"/>
<dbReference type="Gene3D" id="1.10.533.10">
    <property type="entry name" value="Death Domain, Fas"/>
    <property type="match status" value="1"/>
</dbReference>
<evidence type="ECO:0000313" key="2">
    <source>
        <dbReference type="Proteomes" id="UP000472276"/>
    </source>
</evidence>
<reference evidence="1" key="3">
    <citation type="submission" date="2025-09" db="UniProtKB">
        <authorList>
            <consortium name="Ensembl"/>
        </authorList>
    </citation>
    <scope>IDENTIFICATION</scope>
</reference>
<dbReference type="Proteomes" id="UP000472276">
    <property type="component" value="Unassembled WGS sequence"/>
</dbReference>
<evidence type="ECO:0000313" key="1">
    <source>
        <dbReference type="Ensembl" id="ENSOABP00000073196.1"/>
    </source>
</evidence>
<reference evidence="1" key="2">
    <citation type="submission" date="2025-08" db="UniProtKB">
        <authorList>
            <consortium name="Ensembl"/>
        </authorList>
    </citation>
    <scope>IDENTIFICATION</scope>
</reference>
<keyword evidence="2" id="KW-1185">Reference proteome</keyword>
<dbReference type="InterPro" id="IPR011029">
    <property type="entry name" value="DEATH-like_dom_sf"/>
</dbReference>
<organism evidence="1 2">
    <name type="scientific">Oreochromis aureus</name>
    <name type="common">Israeli tilapia</name>
    <name type="synonym">Chromis aureus</name>
    <dbReference type="NCBI Taxonomy" id="47969"/>
    <lineage>
        <taxon>Eukaryota</taxon>
        <taxon>Metazoa</taxon>
        <taxon>Chordata</taxon>
        <taxon>Craniata</taxon>
        <taxon>Vertebrata</taxon>
        <taxon>Euteleostomi</taxon>
        <taxon>Actinopterygii</taxon>
        <taxon>Neopterygii</taxon>
        <taxon>Teleostei</taxon>
        <taxon>Neoteleostei</taxon>
        <taxon>Acanthomorphata</taxon>
        <taxon>Ovalentaria</taxon>
        <taxon>Cichlomorphae</taxon>
        <taxon>Cichliformes</taxon>
        <taxon>Cichlidae</taxon>
        <taxon>African cichlids</taxon>
        <taxon>Pseudocrenilabrinae</taxon>
        <taxon>Oreochromini</taxon>
        <taxon>Oreochromis</taxon>
    </lineage>
</organism>
<name>A0AAZ1XXR5_OREAU</name>
<accession>A0AAZ1XXR5</accession>
<protein>
    <recommendedName>
        <fullName evidence="3">CARD domain-containing protein</fullName>
    </recommendedName>
</protein>
<reference evidence="2" key="1">
    <citation type="submission" date="2020-03" db="EMBL/GenBank/DDBJ databases">
        <title>Evolution of repeat sequences and sex chromosomes of tilapia species revealed by chromosome-level genomes.</title>
        <authorList>
            <person name="Xu L."/>
            <person name="Tao W."/>
            <person name="Wang D."/>
            <person name="Zhou Q."/>
        </authorList>
    </citation>
    <scope>NUCLEOTIDE SEQUENCE [LARGE SCALE GENOMIC DNA]</scope>
    <source>
        <strain evidence="2">Israel</strain>
    </source>
</reference>
<proteinExistence type="predicted"/>
<sequence length="97" mass="11221">DKHLLLIRKQFVDQVSVSTLNQLLDSLFQQGIINMEEMDSARIKPRLDPYLSETLHEVIHLPSVFCGTCLSSLKLKVILFFLQRTILFAYKLLMSLN</sequence>